<dbReference type="AlphaFoldDB" id="A0A0G9MR57"/>
<evidence type="ECO:0000313" key="2">
    <source>
        <dbReference type="Proteomes" id="UP000053070"/>
    </source>
</evidence>
<dbReference type="Proteomes" id="UP000053070">
    <property type="component" value="Unassembled WGS sequence"/>
</dbReference>
<organism evidence="1 2">
    <name type="scientific">Aurantiacibacter gangjinensis</name>
    <dbReference type="NCBI Taxonomy" id="502682"/>
    <lineage>
        <taxon>Bacteria</taxon>
        <taxon>Pseudomonadati</taxon>
        <taxon>Pseudomonadota</taxon>
        <taxon>Alphaproteobacteria</taxon>
        <taxon>Sphingomonadales</taxon>
        <taxon>Erythrobacteraceae</taxon>
        <taxon>Aurantiacibacter</taxon>
    </lineage>
</organism>
<accession>A0A0G9MR57</accession>
<evidence type="ECO:0000313" key="1">
    <source>
        <dbReference type="EMBL" id="KLE33180.1"/>
    </source>
</evidence>
<name>A0A0G9MR57_9SPHN</name>
<dbReference type="PATRIC" id="fig|502682.8.peg.855"/>
<keyword evidence="2" id="KW-1185">Reference proteome</keyword>
<sequence>MVHTVEGVRKELGRPVWRMNRLRPKIEKDGEVAALEYCARNRTEGFDEVLEHELAEFTAEAIILRFPETFTDKNLREIARTRLVEAGVNVEAAVKG</sequence>
<gene>
    <name evidence="1" type="ORF">AAW01_04195</name>
</gene>
<comment type="caution">
    <text evidence="1">The sequence shown here is derived from an EMBL/GenBank/DDBJ whole genome shotgun (WGS) entry which is preliminary data.</text>
</comment>
<reference evidence="1 2" key="1">
    <citation type="submission" date="2015-04" db="EMBL/GenBank/DDBJ databases">
        <title>The draft genome sequence of Erythrobacr gangjinensis K7-2.</title>
        <authorList>
            <person name="Zhuang L."/>
            <person name="Liu Y."/>
            <person name="Shao Z."/>
        </authorList>
    </citation>
    <scope>NUCLEOTIDE SEQUENCE [LARGE SCALE GENOMIC DNA]</scope>
    <source>
        <strain evidence="1 2">K7-2</strain>
    </source>
</reference>
<dbReference type="EMBL" id="LBHC01000001">
    <property type="protein sequence ID" value="KLE33180.1"/>
    <property type="molecule type" value="Genomic_DNA"/>
</dbReference>
<protein>
    <submittedName>
        <fullName evidence="1">Uncharacterized protein</fullName>
    </submittedName>
</protein>
<proteinExistence type="predicted"/>